<evidence type="ECO:0000313" key="4">
    <source>
        <dbReference type="Proteomes" id="UP001652620"/>
    </source>
</evidence>
<protein>
    <submittedName>
        <fullName evidence="5">Farnesol dehydrogenase</fullName>
    </submittedName>
</protein>
<keyword evidence="2" id="KW-0560">Oxidoreductase</keyword>
<reference evidence="5" key="1">
    <citation type="submission" date="2025-08" db="UniProtKB">
        <authorList>
            <consortium name="RefSeq"/>
        </authorList>
    </citation>
    <scope>IDENTIFICATION</scope>
    <source>
        <tissue evidence="5">Adult</tissue>
    </source>
</reference>
<evidence type="ECO:0000256" key="1">
    <source>
        <dbReference type="ARBA" id="ARBA00006484"/>
    </source>
</evidence>
<dbReference type="InterPro" id="IPR002347">
    <property type="entry name" value="SDR_fam"/>
</dbReference>
<dbReference type="PRINTS" id="PR00081">
    <property type="entry name" value="GDHRDH"/>
</dbReference>
<dbReference type="RefSeq" id="XP_011199977.2">
    <property type="nucleotide sequence ID" value="XM_011201675.4"/>
</dbReference>
<dbReference type="Gene3D" id="3.40.50.720">
    <property type="entry name" value="NAD(P)-binding Rossmann-like Domain"/>
    <property type="match status" value="1"/>
</dbReference>
<organism evidence="4 5">
    <name type="scientific">Bactrocera dorsalis</name>
    <name type="common">Oriental fruit fly</name>
    <name type="synonym">Dacus dorsalis</name>
    <dbReference type="NCBI Taxonomy" id="27457"/>
    <lineage>
        <taxon>Eukaryota</taxon>
        <taxon>Metazoa</taxon>
        <taxon>Ecdysozoa</taxon>
        <taxon>Arthropoda</taxon>
        <taxon>Hexapoda</taxon>
        <taxon>Insecta</taxon>
        <taxon>Pterygota</taxon>
        <taxon>Neoptera</taxon>
        <taxon>Endopterygota</taxon>
        <taxon>Diptera</taxon>
        <taxon>Brachycera</taxon>
        <taxon>Muscomorpha</taxon>
        <taxon>Tephritoidea</taxon>
        <taxon>Tephritidae</taxon>
        <taxon>Bactrocera</taxon>
        <taxon>Bactrocera</taxon>
    </lineage>
</organism>
<dbReference type="PANTHER" id="PTHR43115:SF4">
    <property type="entry name" value="DEHYDROGENASE_REDUCTASE SDR FAMILY MEMBER 11"/>
    <property type="match status" value="1"/>
</dbReference>
<dbReference type="OrthoDB" id="1933717at2759"/>
<dbReference type="PRINTS" id="PR00080">
    <property type="entry name" value="SDRFAMILY"/>
</dbReference>
<dbReference type="Proteomes" id="UP001652620">
    <property type="component" value="Chromosome 3"/>
</dbReference>
<dbReference type="PANTHER" id="PTHR43115">
    <property type="entry name" value="DEHYDROGENASE/REDUCTASE SDR FAMILY MEMBER 11"/>
    <property type="match status" value="1"/>
</dbReference>
<dbReference type="InterPro" id="IPR036291">
    <property type="entry name" value="NAD(P)-bd_dom_sf"/>
</dbReference>
<evidence type="ECO:0000313" key="5">
    <source>
        <dbReference type="RefSeq" id="XP_011199977.2"/>
    </source>
</evidence>
<proteinExistence type="inferred from homology"/>
<dbReference type="SUPFAM" id="SSF51735">
    <property type="entry name" value="NAD(P)-binding Rossmann-fold domains"/>
    <property type="match status" value="1"/>
</dbReference>
<evidence type="ECO:0000256" key="2">
    <source>
        <dbReference type="ARBA" id="ARBA00023002"/>
    </source>
</evidence>
<evidence type="ECO:0000256" key="3">
    <source>
        <dbReference type="RuleBase" id="RU000363"/>
    </source>
</evidence>
<dbReference type="Pfam" id="PF00106">
    <property type="entry name" value="adh_short"/>
    <property type="match status" value="1"/>
</dbReference>
<dbReference type="GeneID" id="105223820"/>
<name>A0A6I9UWZ6_BACDO</name>
<gene>
    <name evidence="5" type="primary">LOC105223820</name>
</gene>
<accession>A0A6I9UWZ6</accession>
<keyword evidence="4" id="KW-1185">Reference proteome</keyword>
<sequence length="275" mass="30236">MFLICYLSRASLQTVLGNLSGNHETMERWENRVAVVTGGSSGNGAAIAKYLANNKLVTVNLDINVEGHMALLAEVNAEVRKRMHHIKCNVRKEDDINAAFREIEKKYGPVAVLVNNAGVVADSFLLSENNSGEMLKILETNLLAAVYCTREAFRSMKANDIDGHVFMIGSICGHNVPIIPNNPTNLYSPTKFAIRALTEMYRQEFLGQNTKIKVTCISPGAVKTNLFNHPGNIAPTLPAELNPNAIADLLIYCLQTPPDVQIHDVIIKPMGEMFC</sequence>
<comment type="similarity">
    <text evidence="1 3">Belongs to the short-chain dehydrogenases/reductases (SDR) family.</text>
</comment>